<dbReference type="RefSeq" id="XP_018129217.1">
    <property type="nucleotide sequence ID" value="XM_018274721.2"/>
</dbReference>
<reference evidence="9 10" key="1">
    <citation type="submission" date="2016-03" db="EMBL/GenBank/DDBJ databases">
        <title>Comparative genomics of Pseudogymnoascus destructans, the fungus causing white-nose syndrome of bats.</title>
        <authorList>
            <person name="Palmer J.M."/>
            <person name="Drees K.P."/>
            <person name="Foster J.T."/>
            <person name="Lindner D.L."/>
        </authorList>
    </citation>
    <scope>NUCLEOTIDE SEQUENCE [LARGE SCALE GENOMIC DNA]</scope>
    <source>
        <strain evidence="9 10">UAMH 10579</strain>
    </source>
</reference>
<evidence type="ECO:0000256" key="3">
    <source>
        <dbReference type="ARBA" id="ARBA00022692"/>
    </source>
</evidence>
<feature type="region of interest" description="Disordered" evidence="6">
    <location>
        <begin position="1"/>
        <end position="42"/>
    </location>
</feature>
<dbReference type="EMBL" id="KV460235">
    <property type="protein sequence ID" value="OBT95484.1"/>
    <property type="molecule type" value="Genomic_DNA"/>
</dbReference>
<dbReference type="GO" id="GO:0005886">
    <property type="term" value="C:plasma membrane"/>
    <property type="evidence" value="ECO:0007669"/>
    <property type="project" value="TreeGrafter"/>
</dbReference>
<dbReference type="PROSITE" id="PS50850">
    <property type="entry name" value="MFS"/>
    <property type="match status" value="1"/>
</dbReference>
<feature type="transmembrane region" description="Helical" evidence="7">
    <location>
        <begin position="289"/>
        <end position="309"/>
    </location>
</feature>
<gene>
    <name evidence="9" type="ORF">VE01_05256</name>
</gene>
<feature type="compositionally biased region" description="Basic and acidic residues" evidence="6">
    <location>
        <begin position="1"/>
        <end position="18"/>
    </location>
</feature>
<dbReference type="OrthoDB" id="10021397at2759"/>
<dbReference type="FunFam" id="1.20.1720.10:FF:000012">
    <property type="entry name" value="MFS toxin efflux pump (AflT)"/>
    <property type="match status" value="1"/>
</dbReference>
<feature type="transmembrane region" description="Helical" evidence="7">
    <location>
        <begin position="156"/>
        <end position="178"/>
    </location>
</feature>
<dbReference type="CDD" id="cd17502">
    <property type="entry name" value="MFS_Azr1_MDR_like"/>
    <property type="match status" value="1"/>
</dbReference>
<feature type="transmembrane region" description="Helical" evidence="7">
    <location>
        <begin position="396"/>
        <end position="416"/>
    </location>
</feature>
<sequence>MEKELQDRGSHVDEKDVISDSATDVDNEGHIDDNSTHEKVSDDIAKTAEAAEPEHEYISGVQLWLVMSSVTLVVFLMLLDISIIVTAIPRITSDFHSLPDVGWYGSAYLLASCALQPLTGKLYSEFSTKYTFLVFVGLFELGSAICGGAQSSTMLIIGRAIAGLGSSGLINGGLTIIAASVPLVRRPMMLGFMMSIAQLGIVGGPLIGGAFTEYVSWRWCFFINLPIGAVAAVFLLLITIPDQNIRNTDEKISLFKTLGKLDLVGFVLFAPSATMILMALQWGGTKYPWNSATIIGLFCGGFGMALVFLGWEYRVGDKAMIPFSMLRVRAVWASCVANAFFYGTMLIFSYYIPIYFQSVKGVSPALSGVYMLPAIIAQMICSIVCGVLVGRIGYYLPFMVVSGILAAISSGLLATFTPSTSVGKWIGYQILSGAGRGLGMQIAIVAVQNVLPPEKIPVGMSTLVFSQVFGGAVFLSVGQTIFSGGLLSALAKYAPDVDAKNVVEAGATAIRTVVKPAQVAGVIEAYSHAINRNFYLSAGCGVGLFVFSLGMGWVNIKKKKAVAPEA</sequence>
<dbReference type="PANTHER" id="PTHR23501">
    <property type="entry name" value="MAJOR FACILITATOR SUPERFAMILY"/>
    <property type="match status" value="1"/>
</dbReference>
<evidence type="ECO:0000256" key="4">
    <source>
        <dbReference type="ARBA" id="ARBA00022989"/>
    </source>
</evidence>
<keyword evidence="3 7" id="KW-0812">Transmembrane</keyword>
<evidence type="ECO:0000313" key="9">
    <source>
        <dbReference type="EMBL" id="OBT95484.1"/>
    </source>
</evidence>
<feature type="compositionally biased region" description="Basic and acidic residues" evidence="6">
    <location>
        <begin position="27"/>
        <end position="42"/>
    </location>
</feature>
<keyword evidence="5 7" id="KW-0472">Membrane</keyword>
<keyword evidence="4 7" id="KW-1133">Transmembrane helix</keyword>
<feature type="transmembrane region" description="Helical" evidence="7">
    <location>
        <begin position="261"/>
        <end position="283"/>
    </location>
</feature>
<dbReference type="FunFam" id="1.20.1250.20:FF:000196">
    <property type="entry name" value="MFS toxin efflux pump (AflT)"/>
    <property type="match status" value="1"/>
</dbReference>
<dbReference type="Gene3D" id="1.20.1250.20">
    <property type="entry name" value="MFS general substrate transporter like domains"/>
    <property type="match status" value="2"/>
</dbReference>
<evidence type="ECO:0000256" key="7">
    <source>
        <dbReference type="SAM" id="Phobius"/>
    </source>
</evidence>
<keyword evidence="10" id="KW-1185">Reference proteome</keyword>
<dbReference type="GeneID" id="28838642"/>
<dbReference type="InterPro" id="IPR036259">
    <property type="entry name" value="MFS_trans_sf"/>
</dbReference>
<feature type="transmembrane region" description="Helical" evidence="7">
    <location>
        <begin position="463"/>
        <end position="482"/>
    </location>
</feature>
<feature type="transmembrane region" description="Helical" evidence="7">
    <location>
        <begin position="216"/>
        <end position="240"/>
    </location>
</feature>
<dbReference type="InterPro" id="IPR020846">
    <property type="entry name" value="MFS_dom"/>
</dbReference>
<dbReference type="Proteomes" id="UP000091956">
    <property type="component" value="Unassembled WGS sequence"/>
</dbReference>
<evidence type="ECO:0000256" key="1">
    <source>
        <dbReference type="ARBA" id="ARBA00004141"/>
    </source>
</evidence>
<dbReference type="SUPFAM" id="SSF103473">
    <property type="entry name" value="MFS general substrate transporter"/>
    <property type="match status" value="1"/>
</dbReference>
<evidence type="ECO:0000313" key="10">
    <source>
        <dbReference type="Proteomes" id="UP000091956"/>
    </source>
</evidence>
<evidence type="ECO:0000259" key="8">
    <source>
        <dbReference type="PROSITE" id="PS50850"/>
    </source>
</evidence>
<evidence type="ECO:0000256" key="2">
    <source>
        <dbReference type="ARBA" id="ARBA00007520"/>
    </source>
</evidence>
<protein>
    <recommendedName>
        <fullName evidence="8">Major facilitator superfamily (MFS) profile domain-containing protein</fullName>
    </recommendedName>
</protein>
<comment type="subcellular location">
    <subcellularLocation>
        <location evidence="1">Membrane</location>
        <topology evidence="1">Multi-pass membrane protein</topology>
    </subcellularLocation>
</comment>
<feature type="transmembrane region" description="Helical" evidence="7">
    <location>
        <begin position="63"/>
        <end position="89"/>
    </location>
</feature>
<dbReference type="InterPro" id="IPR011701">
    <property type="entry name" value="MFS"/>
</dbReference>
<proteinExistence type="inferred from homology"/>
<reference evidence="10" key="2">
    <citation type="journal article" date="2018" name="Nat. Commun.">
        <title>Extreme sensitivity to ultraviolet light in the fungal pathogen causing white-nose syndrome of bats.</title>
        <authorList>
            <person name="Palmer J.M."/>
            <person name="Drees K.P."/>
            <person name="Foster J.T."/>
            <person name="Lindner D.L."/>
        </authorList>
    </citation>
    <scope>NUCLEOTIDE SEQUENCE [LARGE SCALE GENOMIC DNA]</scope>
    <source>
        <strain evidence="10">UAMH 10579</strain>
    </source>
</reference>
<comment type="similarity">
    <text evidence="2">Belongs to the major facilitator superfamily. TCR/Tet family.</text>
</comment>
<organism evidence="9 10">
    <name type="scientific">Pseudogymnoascus verrucosus</name>
    <dbReference type="NCBI Taxonomy" id="342668"/>
    <lineage>
        <taxon>Eukaryota</taxon>
        <taxon>Fungi</taxon>
        <taxon>Dikarya</taxon>
        <taxon>Ascomycota</taxon>
        <taxon>Pezizomycotina</taxon>
        <taxon>Leotiomycetes</taxon>
        <taxon>Thelebolales</taxon>
        <taxon>Thelebolaceae</taxon>
        <taxon>Pseudogymnoascus</taxon>
    </lineage>
</organism>
<feature type="transmembrane region" description="Helical" evidence="7">
    <location>
        <begin position="130"/>
        <end position="150"/>
    </location>
</feature>
<feature type="transmembrane region" description="Helical" evidence="7">
    <location>
        <begin position="101"/>
        <end position="118"/>
    </location>
</feature>
<feature type="domain" description="Major facilitator superfamily (MFS) profile" evidence="8">
    <location>
        <begin position="66"/>
        <end position="566"/>
    </location>
</feature>
<feature type="transmembrane region" description="Helical" evidence="7">
    <location>
        <begin position="190"/>
        <end position="210"/>
    </location>
</feature>
<dbReference type="GO" id="GO:0022857">
    <property type="term" value="F:transmembrane transporter activity"/>
    <property type="evidence" value="ECO:0007669"/>
    <property type="project" value="InterPro"/>
</dbReference>
<feature type="transmembrane region" description="Helical" evidence="7">
    <location>
        <begin position="534"/>
        <end position="554"/>
    </location>
</feature>
<dbReference type="PANTHER" id="PTHR23501:SF193">
    <property type="entry name" value="MULTIDRUG TRANSPORTER, PUTATIVE (AFU_ORTHOLOGUE AFUA_8G00940)-RELATED"/>
    <property type="match status" value="1"/>
</dbReference>
<evidence type="ECO:0000256" key="5">
    <source>
        <dbReference type="ARBA" id="ARBA00023136"/>
    </source>
</evidence>
<accession>A0A1B8GI43</accession>
<dbReference type="Pfam" id="PF07690">
    <property type="entry name" value="MFS_1"/>
    <property type="match status" value="1"/>
</dbReference>
<dbReference type="AlphaFoldDB" id="A0A1B8GI43"/>
<feature type="transmembrane region" description="Helical" evidence="7">
    <location>
        <begin position="368"/>
        <end position="389"/>
    </location>
</feature>
<feature type="transmembrane region" description="Helical" evidence="7">
    <location>
        <begin position="330"/>
        <end position="356"/>
    </location>
</feature>
<evidence type="ECO:0000256" key="6">
    <source>
        <dbReference type="SAM" id="MobiDB-lite"/>
    </source>
</evidence>
<name>A0A1B8GI43_9PEZI</name>